<accession>A0ABU5XKX8</accession>
<dbReference type="Proteomes" id="UP001299596">
    <property type="component" value="Unassembled WGS sequence"/>
</dbReference>
<proteinExistence type="predicted"/>
<sequence>MRYQVKANELRNYDVVYEVEAGSVEEAHHKAAIGDTVDERDTGRFEVRDRYVDTVELLA</sequence>
<gene>
    <name evidence="1" type="ORF">K6T79_17990</name>
</gene>
<protein>
    <submittedName>
        <fullName evidence="1">Uncharacterized protein</fullName>
    </submittedName>
</protein>
<keyword evidence="2" id="KW-1185">Reference proteome</keyword>
<evidence type="ECO:0000313" key="1">
    <source>
        <dbReference type="EMBL" id="MEB3022935.1"/>
    </source>
</evidence>
<reference evidence="1 2" key="1">
    <citation type="submission" date="2023-12" db="EMBL/GenBank/DDBJ databases">
        <title>Description of new species of Mycobacterium terrae complex isolated from sewage at the Sao Paulo Zoological Park Foundation in Brazil.</title>
        <authorList>
            <person name="Romagnoli C.L."/>
            <person name="Conceicao E.C."/>
            <person name="Machado E."/>
            <person name="Barreto L.B.P.F."/>
            <person name="Sharma A."/>
            <person name="Silva N.M."/>
            <person name="Marques L.E."/>
            <person name="Juliana M.A."/>
            <person name="Lourenco M.C.S."/>
            <person name="Digiampietri L.A."/>
            <person name="Suffys P.N."/>
            <person name="Viana-Niero C."/>
        </authorList>
    </citation>
    <scope>NUCLEOTIDE SEQUENCE [LARGE SCALE GENOMIC DNA]</scope>
    <source>
        <strain evidence="1 2">MYC098</strain>
    </source>
</reference>
<dbReference type="EMBL" id="JAYJJR010000013">
    <property type="protein sequence ID" value="MEB3022935.1"/>
    <property type="molecule type" value="Genomic_DNA"/>
</dbReference>
<dbReference type="RefSeq" id="WP_329780557.1">
    <property type="nucleotide sequence ID" value="NZ_JAYJJR010000013.1"/>
</dbReference>
<comment type="caution">
    <text evidence="1">The sequence shown here is derived from an EMBL/GenBank/DDBJ whole genome shotgun (WGS) entry which is preliminary data.</text>
</comment>
<name>A0ABU5XKX8_9MYCO</name>
<evidence type="ECO:0000313" key="2">
    <source>
        <dbReference type="Proteomes" id="UP001299596"/>
    </source>
</evidence>
<organism evidence="1 2">
    <name type="scientific">[Mycobacterium] crassicus</name>
    <dbReference type="NCBI Taxonomy" id="2872309"/>
    <lineage>
        <taxon>Bacteria</taxon>
        <taxon>Bacillati</taxon>
        <taxon>Actinomycetota</taxon>
        <taxon>Actinomycetes</taxon>
        <taxon>Mycobacteriales</taxon>
        <taxon>Mycobacteriaceae</taxon>
        <taxon>Mycolicibacter</taxon>
    </lineage>
</organism>